<proteinExistence type="predicted"/>
<organism evidence="1 2">
    <name type="scientific">Actinomadura darangshiensis</name>
    <dbReference type="NCBI Taxonomy" id="705336"/>
    <lineage>
        <taxon>Bacteria</taxon>
        <taxon>Bacillati</taxon>
        <taxon>Actinomycetota</taxon>
        <taxon>Actinomycetes</taxon>
        <taxon>Streptosporangiales</taxon>
        <taxon>Thermomonosporaceae</taxon>
        <taxon>Actinomadura</taxon>
    </lineage>
</organism>
<evidence type="ECO:0000313" key="1">
    <source>
        <dbReference type="EMBL" id="TDD91095.1"/>
    </source>
</evidence>
<accession>A0A4R5BXV0</accession>
<sequence length="146" mass="15416">MSGRFTTVLDCPPGQDACPLRVRLGGAMFRREGGEIVIGRAARPGEVYADARPARGDRPASLRLTGRTVGEALADLRRRGLTGAFSIGDFKPDGSGFMWDPPADWRPSGGRRVVGAWVRSSDSVGLLVTPVAADPEPTPEGGEGRS</sequence>
<protein>
    <submittedName>
        <fullName evidence="1">Uncharacterized protein</fullName>
    </submittedName>
</protein>
<dbReference type="EMBL" id="SMKY01000006">
    <property type="protein sequence ID" value="TDD91095.1"/>
    <property type="molecule type" value="Genomic_DNA"/>
</dbReference>
<dbReference type="AlphaFoldDB" id="A0A4R5BXV0"/>
<evidence type="ECO:0000313" key="2">
    <source>
        <dbReference type="Proteomes" id="UP000295578"/>
    </source>
</evidence>
<comment type="caution">
    <text evidence="1">The sequence shown here is derived from an EMBL/GenBank/DDBJ whole genome shotgun (WGS) entry which is preliminary data.</text>
</comment>
<gene>
    <name evidence="1" type="ORF">E1293_02700</name>
</gene>
<keyword evidence="2" id="KW-1185">Reference proteome</keyword>
<dbReference type="OrthoDB" id="3464917at2"/>
<dbReference type="Proteomes" id="UP000295578">
    <property type="component" value="Unassembled WGS sequence"/>
</dbReference>
<name>A0A4R5BXV0_9ACTN</name>
<reference evidence="1 2" key="1">
    <citation type="submission" date="2019-03" db="EMBL/GenBank/DDBJ databases">
        <title>Draft genome sequences of novel Actinobacteria.</title>
        <authorList>
            <person name="Sahin N."/>
            <person name="Ay H."/>
            <person name="Saygin H."/>
        </authorList>
    </citation>
    <scope>NUCLEOTIDE SEQUENCE [LARGE SCALE GENOMIC DNA]</scope>
    <source>
        <strain evidence="1 2">DSM 45941</strain>
    </source>
</reference>